<dbReference type="Pfam" id="PF00226">
    <property type="entry name" value="DnaJ"/>
    <property type="match status" value="1"/>
</dbReference>
<dbReference type="EMBL" id="DVFV01000091">
    <property type="protein sequence ID" value="HIQ90939.1"/>
    <property type="molecule type" value="Genomic_DNA"/>
</dbReference>
<evidence type="ECO:0000256" key="1">
    <source>
        <dbReference type="ARBA" id="ARBA00022705"/>
    </source>
</evidence>
<name>A0A9D0ZRA6_9FIRM</name>
<dbReference type="InterPro" id="IPR001623">
    <property type="entry name" value="DnaJ_domain"/>
</dbReference>
<dbReference type="PROSITE" id="PS50076">
    <property type="entry name" value="DNAJ_2"/>
    <property type="match status" value="1"/>
</dbReference>
<keyword evidence="3" id="KW-0812">Transmembrane</keyword>
<feature type="transmembrane region" description="Helical" evidence="3">
    <location>
        <begin position="131"/>
        <end position="158"/>
    </location>
</feature>
<gene>
    <name evidence="5" type="ORF">IAB27_04885</name>
</gene>
<proteinExistence type="predicted"/>
<keyword evidence="1" id="KW-0235">DNA replication</keyword>
<protein>
    <submittedName>
        <fullName evidence="5">J domain-containing protein</fullName>
    </submittedName>
</protein>
<evidence type="ECO:0000259" key="4">
    <source>
        <dbReference type="PROSITE" id="PS50076"/>
    </source>
</evidence>
<dbReference type="GO" id="GO:0006260">
    <property type="term" value="P:DNA replication"/>
    <property type="evidence" value="ECO:0007669"/>
    <property type="project" value="UniProtKB-KW"/>
</dbReference>
<evidence type="ECO:0000313" key="6">
    <source>
        <dbReference type="Proteomes" id="UP000886786"/>
    </source>
</evidence>
<dbReference type="PRINTS" id="PR00625">
    <property type="entry name" value="JDOMAIN"/>
</dbReference>
<evidence type="ECO:0000256" key="2">
    <source>
        <dbReference type="SAM" id="MobiDB-lite"/>
    </source>
</evidence>
<evidence type="ECO:0000313" key="5">
    <source>
        <dbReference type="EMBL" id="HIQ90939.1"/>
    </source>
</evidence>
<dbReference type="Gene3D" id="1.10.287.110">
    <property type="entry name" value="DnaJ domain"/>
    <property type="match status" value="1"/>
</dbReference>
<feature type="domain" description="J" evidence="4">
    <location>
        <begin position="6"/>
        <end position="70"/>
    </location>
</feature>
<feature type="compositionally biased region" description="Low complexity" evidence="2">
    <location>
        <begin position="86"/>
        <end position="103"/>
    </location>
</feature>
<dbReference type="SMART" id="SM00271">
    <property type="entry name" value="DnaJ"/>
    <property type="match status" value="1"/>
</dbReference>
<reference evidence="5" key="2">
    <citation type="journal article" date="2021" name="PeerJ">
        <title>Extensive microbial diversity within the chicken gut microbiome revealed by metagenomics and culture.</title>
        <authorList>
            <person name="Gilroy R."/>
            <person name="Ravi A."/>
            <person name="Getino M."/>
            <person name="Pursley I."/>
            <person name="Horton D.L."/>
            <person name="Alikhan N.F."/>
            <person name="Baker D."/>
            <person name="Gharbi K."/>
            <person name="Hall N."/>
            <person name="Watson M."/>
            <person name="Adriaenssens E.M."/>
            <person name="Foster-Nyarko E."/>
            <person name="Jarju S."/>
            <person name="Secka A."/>
            <person name="Antonio M."/>
            <person name="Oren A."/>
            <person name="Chaudhuri R.R."/>
            <person name="La Ragione R."/>
            <person name="Hildebrand F."/>
            <person name="Pallen M.J."/>
        </authorList>
    </citation>
    <scope>NUCLEOTIDE SEQUENCE</scope>
    <source>
        <strain evidence="5">CHK147-3167</strain>
    </source>
</reference>
<dbReference type="CDD" id="cd06257">
    <property type="entry name" value="DnaJ"/>
    <property type="match status" value="1"/>
</dbReference>
<sequence length="252" mass="29277">MDSKMNYYELLGVERTASKEEIQKAYKNQMKKWHPDINKSTEAPKMAIKLNEAKAVLLDDDKRRSYDLSLDQDINESYNKYTGREQTNNYTNTQNSHTNTQTDNIDDDMVTKWEYLKEYMKYSKDPLPRKILAWIGVYLETFLCFLIKIILIGFAYLSSAGSNIILSIFSRLFPFACLILVFLMYLINDQGFDKVMETNGPLAIGIAIFFGLYVLGLFLPILARAILSPKTFYVLYNKIDITLFKWCVGYKD</sequence>
<feature type="transmembrane region" description="Helical" evidence="3">
    <location>
        <begin position="199"/>
        <end position="223"/>
    </location>
</feature>
<dbReference type="AlphaFoldDB" id="A0A9D0ZRA6"/>
<dbReference type="InterPro" id="IPR052763">
    <property type="entry name" value="DnaJ_C4"/>
</dbReference>
<evidence type="ECO:0000256" key="3">
    <source>
        <dbReference type="SAM" id="Phobius"/>
    </source>
</evidence>
<keyword evidence="3" id="KW-0472">Membrane</keyword>
<dbReference type="PANTHER" id="PTHR44825:SF1">
    <property type="entry name" value="DNAJ HOMOLOG SUBFAMILY C MEMBER 4"/>
    <property type="match status" value="1"/>
</dbReference>
<feature type="region of interest" description="Disordered" evidence="2">
    <location>
        <begin position="81"/>
        <end position="103"/>
    </location>
</feature>
<keyword evidence="3" id="KW-1133">Transmembrane helix</keyword>
<organism evidence="5 6">
    <name type="scientific">Candidatus Coprosoma intestinipullorum</name>
    <dbReference type="NCBI Taxonomy" id="2840752"/>
    <lineage>
        <taxon>Bacteria</taxon>
        <taxon>Bacillati</taxon>
        <taxon>Bacillota</taxon>
        <taxon>Bacillota incertae sedis</taxon>
        <taxon>Candidatus Coprosoma</taxon>
    </lineage>
</organism>
<dbReference type="SUPFAM" id="SSF46565">
    <property type="entry name" value="Chaperone J-domain"/>
    <property type="match status" value="1"/>
</dbReference>
<feature type="transmembrane region" description="Helical" evidence="3">
    <location>
        <begin position="164"/>
        <end position="187"/>
    </location>
</feature>
<dbReference type="PANTHER" id="PTHR44825">
    <property type="match status" value="1"/>
</dbReference>
<accession>A0A9D0ZRA6</accession>
<dbReference type="InterPro" id="IPR036869">
    <property type="entry name" value="J_dom_sf"/>
</dbReference>
<comment type="caution">
    <text evidence="5">The sequence shown here is derived from an EMBL/GenBank/DDBJ whole genome shotgun (WGS) entry which is preliminary data.</text>
</comment>
<dbReference type="Proteomes" id="UP000886786">
    <property type="component" value="Unassembled WGS sequence"/>
</dbReference>
<reference evidence="5" key="1">
    <citation type="submission" date="2020-10" db="EMBL/GenBank/DDBJ databases">
        <authorList>
            <person name="Gilroy R."/>
        </authorList>
    </citation>
    <scope>NUCLEOTIDE SEQUENCE</scope>
    <source>
        <strain evidence="5">CHK147-3167</strain>
    </source>
</reference>